<evidence type="ECO:0000313" key="6">
    <source>
        <dbReference type="EMBL" id="SER58049.1"/>
    </source>
</evidence>
<comment type="similarity">
    <text evidence="2">Belongs to the CobH/CbiC family.</text>
</comment>
<dbReference type="Proteomes" id="UP000198815">
    <property type="component" value="Unassembled WGS sequence"/>
</dbReference>
<evidence type="ECO:0000256" key="2">
    <source>
        <dbReference type="ARBA" id="ARBA00009774"/>
    </source>
</evidence>
<dbReference type="GO" id="GO:0016993">
    <property type="term" value="F:precorrin-8X methylmutase activity"/>
    <property type="evidence" value="ECO:0007669"/>
    <property type="project" value="InterPro"/>
</dbReference>
<keyword evidence="7" id="KW-1185">Reference proteome</keyword>
<sequence>MMADYLNNGADIYRESFRIIRAESELARFPADLEPVVVRMIHAAADPAIAPDIAYTDSIVDSCHRALAGGAAILCDSSMVATGIIRSRLPRDNEVVCHIKEPRLAALAAQLDVTKTCAAVDLWAQEGLLDGSVVAIGNAPTALLHLLEVAHASGARPAGVIGIPVGFVGAAESKQALVDDDLGLDYLTLLGRRGGSAITVAAVNAIASRAELTNEHI</sequence>
<evidence type="ECO:0000259" key="5">
    <source>
        <dbReference type="Pfam" id="PF02570"/>
    </source>
</evidence>
<dbReference type="PANTHER" id="PTHR43588:SF1">
    <property type="entry name" value="COBALT-PRECORRIN-8 METHYLMUTASE"/>
    <property type="match status" value="1"/>
</dbReference>
<dbReference type="RefSeq" id="WP_091967315.1">
    <property type="nucleotide sequence ID" value="NZ_FOGZ01000003.1"/>
</dbReference>
<reference evidence="6 7" key="1">
    <citation type="submission" date="2016-10" db="EMBL/GenBank/DDBJ databases">
        <authorList>
            <person name="de Groot N.N."/>
        </authorList>
    </citation>
    <scope>NUCLEOTIDE SEQUENCE [LARGE SCALE GENOMIC DNA]</scope>
    <source>
        <strain evidence="6 7">DSM 16859</strain>
    </source>
</reference>
<dbReference type="NCBIfam" id="NF006136">
    <property type="entry name" value="PRK08285.1"/>
    <property type="match status" value="1"/>
</dbReference>
<comment type="pathway">
    <text evidence="1">Cofactor biosynthesis; adenosylcobalamin biosynthesis.</text>
</comment>
<dbReference type="SUPFAM" id="SSF63965">
    <property type="entry name" value="Precorrin-8X methylmutase CbiC/CobH"/>
    <property type="match status" value="1"/>
</dbReference>
<protein>
    <submittedName>
        <fullName evidence="6">Precorrin-8X/cobalt-precorrin-8 methylmutase</fullName>
    </submittedName>
</protein>
<dbReference type="OrthoDB" id="9780708at2"/>
<feature type="domain" description="Cobalamin biosynthesis precorrin-8X methylmutase CobH/CbiC" evidence="5">
    <location>
        <begin position="11"/>
        <end position="208"/>
    </location>
</feature>
<evidence type="ECO:0000256" key="4">
    <source>
        <dbReference type="ARBA" id="ARBA00023235"/>
    </source>
</evidence>
<name>A0A1H9QDU7_9ACTN</name>
<dbReference type="InterPro" id="IPR036588">
    <property type="entry name" value="CobH/CbiC_sf"/>
</dbReference>
<accession>A0A1H9QDU7</accession>
<evidence type="ECO:0000256" key="3">
    <source>
        <dbReference type="ARBA" id="ARBA00022573"/>
    </source>
</evidence>
<dbReference type="EMBL" id="FOGZ01000003">
    <property type="protein sequence ID" value="SER58049.1"/>
    <property type="molecule type" value="Genomic_DNA"/>
</dbReference>
<keyword evidence="3" id="KW-0169">Cobalamin biosynthesis</keyword>
<dbReference type="PANTHER" id="PTHR43588">
    <property type="entry name" value="COBALT-PRECORRIN-8 METHYLMUTASE"/>
    <property type="match status" value="1"/>
</dbReference>
<gene>
    <name evidence="6" type="ORF">SAMN05443377_10322</name>
</gene>
<evidence type="ECO:0000313" key="7">
    <source>
        <dbReference type="Proteomes" id="UP000198815"/>
    </source>
</evidence>
<dbReference type="InterPro" id="IPR003722">
    <property type="entry name" value="Cbl_synth_CobH/CbiC"/>
</dbReference>
<dbReference type="GO" id="GO:0009236">
    <property type="term" value="P:cobalamin biosynthetic process"/>
    <property type="evidence" value="ECO:0007669"/>
    <property type="project" value="UniProtKB-UniPathway"/>
</dbReference>
<keyword evidence="4" id="KW-0413">Isomerase</keyword>
<dbReference type="UniPathway" id="UPA00148"/>
<dbReference type="AlphaFoldDB" id="A0A1H9QDU7"/>
<dbReference type="Pfam" id="PF02570">
    <property type="entry name" value="CbiC"/>
    <property type="match status" value="1"/>
</dbReference>
<evidence type="ECO:0000256" key="1">
    <source>
        <dbReference type="ARBA" id="ARBA00004953"/>
    </source>
</evidence>
<dbReference type="Gene3D" id="3.40.50.10230">
    <property type="entry name" value="Cobalamin biosynthesis CobH/CbiC, precorrin-8X methylmutase"/>
    <property type="match status" value="1"/>
</dbReference>
<dbReference type="STRING" id="64702.SAMN05443377_10322"/>
<organism evidence="6 7">
    <name type="scientific">Propionibacterium cyclohexanicum</name>
    <dbReference type="NCBI Taxonomy" id="64702"/>
    <lineage>
        <taxon>Bacteria</taxon>
        <taxon>Bacillati</taxon>
        <taxon>Actinomycetota</taxon>
        <taxon>Actinomycetes</taxon>
        <taxon>Propionibacteriales</taxon>
        <taxon>Propionibacteriaceae</taxon>
        <taxon>Propionibacterium</taxon>
    </lineage>
</organism>
<proteinExistence type="inferred from homology"/>